<dbReference type="EMBL" id="CP010411">
    <property type="protein sequence ID" value="ALE09209.1"/>
    <property type="molecule type" value="Genomic_DNA"/>
</dbReference>
<protein>
    <submittedName>
        <fullName evidence="1">Uncharacterized protein</fullName>
    </submittedName>
</protein>
<dbReference type="PATRIC" id="fig|1682.24.peg.1140"/>
<proteinExistence type="predicted"/>
<name>A0A0M4M2Y2_BIFLI</name>
<organism evidence="1 2">
    <name type="scientific">Bifidobacterium longum subsp. infantis</name>
    <dbReference type="NCBI Taxonomy" id="1682"/>
    <lineage>
        <taxon>Bacteria</taxon>
        <taxon>Bacillati</taxon>
        <taxon>Actinomycetota</taxon>
        <taxon>Actinomycetes</taxon>
        <taxon>Bifidobacteriales</taxon>
        <taxon>Bifidobacteriaceae</taxon>
        <taxon>Bifidobacterium</taxon>
    </lineage>
</organism>
<accession>A0A0M4M2Y2</accession>
<evidence type="ECO:0000313" key="2">
    <source>
        <dbReference type="Proteomes" id="UP000067206"/>
    </source>
</evidence>
<evidence type="ECO:0000313" key="1">
    <source>
        <dbReference type="EMBL" id="ALE09209.1"/>
    </source>
</evidence>
<sequence length="57" mass="6806">MLIPKDAAFELAYRNCSDDEVASRYNVSIELARWRMNITGARIRARMIHKRYMRESE</sequence>
<dbReference type="AlphaFoldDB" id="A0A0M4M2Y2"/>
<gene>
    <name evidence="1" type="ORF">RY67_1175</name>
</gene>
<dbReference type="Proteomes" id="UP000067206">
    <property type="component" value="Chromosome"/>
</dbReference>
<reference evidence="1 2" key="1">
    <citation type="submission" date="2014-12" db="EMBL/GenBank/DDBJ databases">
        <title>Complete genome sequence of Bifidobacterium longum subsp. infantis BT1.</title>
        <authorList>
            <person name="Kim J.F."/>
            <person name="Kwak M.-J."/>
        </authorList>
    </citation>
    <scope>NUCLEOTIDE SEQUENCE [LARGE SCALE GENOMIC DNA]</scope>
    <source>
        <strain evidence="1 2">BT1</strain>
    </source>
</reference>